<evidence type="ECO:0000256" key="2">
    <source>
        <dbReference type="SAM" id="SignalP"/>
    </source>
</evidence>
<protein>
    <submittedName>
        <fullName evidence="3">Uncharacterized protein</fullName>
    </submittedName>
</protein>
<dbReference type="RefSeq" id="XP_024775494.1">
    <property type="nucleotide sequence ID" value="XM_024917229.1"/>
</dbReference>
<dbReference type="Proteomes" id="UP000241690">
    <property type="component" value="Unassembled WGS sequence"/>
</dbReference>
<gene>
    <name evidence="3" type="ORF">M431DRAFT_494257</name>
</gene>
<keyword evidence="2" id="KW-0732">Signal</keyword>
<feature type="transmembrane region" description="Helical" evidence="1">
    <location>
        <begin position="219"/>
        <end position="239"/>
    </location>
</feature>
<evidence type="ECO:0000256" key="1">
    <source>
        <dbReference type="SAM" id="Phobius"/>
    </source>
</evidence>
<keyword evidence="1" id="KW-1133">Transmembrane helix</keyword>
<proteinExistence type="predicted"/>
<evidence type="ECO:0000313" key="3">
    <source>
        <dbReference type="EMBL" id="PTB55817.1"/>
    </source>
</evidence>
<evidence type="ECO:0000313" key="4">
    <source>
        <dbReference type="Proteomes" id="UP000241690"/>
    </source>
</evidence>
<feature type="transmembrane region" description="Helical" evidence="1">
    <location>
        <begin position="326"/>
        <end position="345"/>
    </location>
</feature>
<feature type="signal peptide" evidence="2">
    <location>
        <begin position="1"/>
        <end position="20"/>
    </location>
</feature>
<accession>A0A2T4AFG5</accession>
<name>A0A2T4AFG5_TRIHA</name>
<dbReference type="AlphaFoldDB" id="A0A2T4AFG5"/>
<keyword evidence="4" id="KW-1185">Reference proteome</keyword>
<reference evidence="3 4" key="1">
    <citation type="submission" date="2016-07" db="EMBL/GenBank/DDBJ databases">
        <title>Multiple horizontal gene transfer events from other fungi enriched the ability of initially mycotrophic Trichoderma (Ascomycota) to feed on dead plant biomass.</title>
        <authorList>
            <consortium name="DOE Joint Genome Institute"/>
            <person name="Aerts A."/>
            <person name="Atanasova L."/>
            <person name="Chenthamara K."/>
            <person name="Zhang J."/>
            <person name="Grujic M."/>
            <person name="Henrissat B."/>
            <person name="Kuo A."/>
            <person name="Salamov A."/>
            <person name="Lipzen A."/>
            <person name="Labutti K."/>
            <person name="Barry K."/>
            <person name="Miao Y."/>
            <person name="Rahimi M.J."/>
            <person name="Shen Q."/>
            <person name="Grigoriev I.V."/>
            <person name="Kubicek C.P."/>
            <person name="Druzhinina I.S."/>
        </authorList>
    </citation>
    <scope>NUCLEOTIDE SEQUENCE [LARGE SCALE GENOMIC DNA]</scope>
    <source>
        <strain evidence="3 4">CBS 226.95</strain>
    </source>
</reference>
<organism evidence="3 4">
    <name type="scientific">Trichoderma harzianum CBS 226.95</name>
    <dbReference type="NCBI Taxonomy" id="983964"/>
    <lineage>
        <taxon>Eukaryota</taxon>
        <taxon>Fungi</taxon>
        <taxon>Dikarya</taxon>
        <taxon>Ascomycota</taxon>
        <taxon>Pezizomycotina</taxon>
        <taxon>Sordariomycetes</taxon>
        <taxon>Hypocreomycetidae</taxon>
        <taxon>Hypocreales</taxon>
        <taxon>Hypocreaceae</taxon>
        <taxon>Trichoderma</taxon>
    </lineage>
</organism>
<feature type="chain" id="PRO_5015492681" evidence="2">
    <location>
        <begin position="21"/>
        <end position="384"/>
    </location>
</feature>
<keyword evidence="1" id="KW-0812">Transmembrane</keyword>
<dbReference type="EMBL" id="KZ679679">
    <property type="protein sequence ID" value="PTB55817.1"/>
    <property type="molecule type" value="Genomic_DNA"/>
</dbReference>
<sequence>MMRLHGAVILVAALVGSVFGAGNPYIRAHNQFLSFFPASEDFLPGIIQSSCAGQFANYTNQSLPDGEGHAWAGKLIDCVLPACTQGYQNEFTVSGLLIGLLPAGLWQFGPSMADLALLATRRPVLAFLLAFGTPSPNLGLQGGLINRDLASYVSTVPNVGFPRSLMRAPWVVRAAISCDEYLAGMLATGNVVYQVYRLTYKAVSQATVSIKISNVPETYILFFWMVVMAPIFGIAYSTLRAGYSIASSKAIQRRSVVVTWVLDEFTPSLYGRPLRLERRPGGWVYMHVILGWFGSVLSILHIWLGTVVLGSILFVTLPDMLTVVEALVGCALLSRIVLAFELHGIKQVSSRELSRYYSVDAEGAREVKRDAGGGAEELEPMRLD</sequence>
<keyword evidence="1" id="KW-0472">Membrane</keyword>
<feature type="transmembrane region" description="Helical" evidence="1">
    <location>
        <begin position="284"/>
        <end position="314"/>
    </location>
</feature>
<dbReference type="GeneID" id="36625798"/>